<dbReference type="PROSITE" id="PS50977">
    <property type="entry name" value="HTH_TETR_2"/>
    <property type="match status" value="1"/>
</dbReference>
<dbReference type="PANTHER" id="PTHR43479">
    <property type="entry name" value="ACREF/ENVCD OPERON REPRESSOR-RELATED"/>
    <property type="match status" value="1"/>
</dbReference>
<name>E6TVZ4_EVAC2</name>
<dbReference type="InterPro" id="IPR009057">
    <property type="entry name" value="Homeodomain-like_sf"/>
</dbReference>
<reference evidence="5" key="1">
    <citation type="submission" date="2010-12" db="EMBL/GenBank/DDBJ databases">
        <title>Complete sequence of Bacillus cellulosilyticus DSM 2522.</title>
        <authorList>
            <consortium name="US DOE Joint Genome Institute"/>
            <person name="Lucas S."/>
            <person name="Copeland A."/>
            <person name="Lapidus A."/>
            <person name="Cheng J.-F."/>
            <person name="Bruce D."/>
            <person name="Goodwin L."/>
            <person name="Pitluck S."/>
            <person name="Chertkov O."/>
            <person name="Detter J.C."/>
            <person name="Han C."/>
            <person name="Tapia R."/>
            <person name="Land M."/>
            <person name="Hauser L."/>
            <person name="Jeffries C."/>
            <person name="Kyrpides N."/>
            <person name="Ivanova N."/>
            <person name="Mikhailova N."/>
            <person name="Brumm P."/>
            <person name="Mead D."/>
            <person name="Woyke T."/>
        </authorList>
    </citation>
    <scope>NUCLEOTIDE SEQUENCE [LARGE SCALE GENOMIC DNA]</scope>
    <source>
        <strain evidence="5">DSM 2522</strain>
    </source>
</reference>
<feature type="DNA-binding region" description="H-T-H motif" evidence="3">
    <location>
        <begin position="41"/>
        <end position="60"/>
    </location>
</feature>
<keyword evidence="1" id="KW-0678">Repressor</keyword>
<dbReference type="PANTHER" id="PTHR43479:SF11">
    <property type="entry name" value="ACREF_ENVCD OPERON REPRESSOR-RELATED"/>
    <property type="match status" value="1"/>
</dbReference>
<feature type="domain" description="HTH tetR-type" evidence="4">
    <location>
        <begin position="18"/>
        <end position="78"/>
    </location>
</feature>
<keyword evidence="2 3" id="KW-0238">DNA-binding</keyword>
<dbReference type="eggNOG" id="COG1309">
    <property type="taxonomic scope" value="Bacteria"/>
</dbReference>
<dbReference type="PRINTS" id="PR00455">
    <property type="entry name" value="HTHTETR"/>
</dbReference>
<evidence type="ECO:0000256" key="3">
    <source>
        <dbReference type="PROSITE-ProRule" id="PRU00335"/>
    </source>
</evidence>
<dbReference type="EMBL" id="CP002394">
    <property type="protein sequence ID" value="ADU29817.1"/>
    <property type="molecule type" value="Genomic_DNA"/>
</dbReference>
<protein>
    <submittedName>
        <fullName evidence="5">Transcriptional regulator, TetR family</fullName>
    </submittedName>
</protein>
<dbReference type="KEGG" id="bco:Bcell_1554"/>
<proteinExistence type="predicted"/>
<dbReference type="AlphaFoldDB" id="E6TVZ4"/>
<dbReference type="GO" id="GO:0003677">
    <property type="term" value="F:DNA binding"/>
    <property type="evidence" value="ECO:0007669"/>
    <property type="project" value="UniProtKB-UniRule"/>
</dbReference>
<dbReference type="HOGENOM" id="CLU_069356_27_3_9"/>
<dbReference type="InterPro" id="IPR050624">
    <property type="entry name" value="HTH-type_Tx_Regulator"/>
</dbReference>
<evidence type="ECO:0000256" key="2">
    <source>
        <dbReference type="ARBA" id="ARBA00023125"/>
    </source>
</evidence>
<evidence type="ECO:0000313" key="6">
    <source>
        <dbReference type="Proteomes" id="UP000001401"/>
    </source>
</evidence>
<evidence type="ECO:0000259" key="4">
    <source>
        <dbReference type="PROSITE" id="PS50977"/>
    </source>
</evidence>
<dbReference type="OrthoDB" id="9780824at2"/>
<dbReference type="InterPro" id="IPR001647">
    <property type="entry name" value="HTH_TetR"/>
</dbReference>
<accession>E6TVZ4</accession>
<keyword evidence="6" id="KW-1185">Reference proteome</keyword>
<dbReference type="Pfam" id="PF00440">
    <property type="entry name" value="TetR_N"/>
    <property type="match status" value="1"/>
</dbReference>
<organism evidence="5 6">
    <name type="scientific">Evansella cellulosilytica (strain ATCC 21833 / DSM 2522 / FERM P-1141 / JCM 9156 / N-4)</name>
    <name type="common">Bacillus cellulosilyticus</name>
    <dbReference type="NCBI Taxonomy" id="649639"/>
    <lineage>
        <taxon>Bacteria</taxon>
        <taxon>Bacillati</taxon>
        <taxon>Bacillota</taxon>
        <taxon>Bacilli</taxon>
        <taxon>Bacillales</taxon>
        <taxon>Bacillaceae</taxon>
        <taxon>Evansella</taxon>
    </lineage>
</organism>
<evidence type="ECO:0000313" key="5">
    <source>
        <dbReference type="EMBL" id="ADU29817.1"/>
    </source>
</evidence>
<dbReference type="SUPFAM" id="SSF46689">
    <property type="entry name" value="Homeodomain-like"/>
    <property type="match status" value="1"/>
</dbReference>
<sequence>MELVKDSSYFTYSGEKLSEKQIKILEAAIMIISKNGFNSSRTSEIASQAGISEGTLFRYYSSKKEILLSLLPIVIHHFFKPIIEESFIRNKSNQHRTIEDELKYYFHKHHQLISENERLLKIIVVESLYFPEIKLSFQTFMKNSVVPSLEKMIEIQKKKYKMKNVDTRLVSKTIISLLIGHVLLQSYLPDIYGNEETSFETTVNLLVNGMKEKR</sequence>
<evidence type="ECO:0000256" key="1">
    <source>
        <dbReference type="ARBA" id="ARBA00022491"/>
    </source>
</evidence>
<gene>
    <name evidence="5" type="ordered locus">Bcell_1554</name>
</gene>
<dbReference type="Proteomes" id="UP000001401">
    <property type="component" value="Chromosome"/>
</dbReference>
<dbReference type="Gene3D" id="1.10.357.10">
    <property type="entry name" value="Tetracycline Repressor, domain 2"/>
    <property type="match status" value="1"/>
</dbReference>